<dbReference type="Gene3D" id="1.20.1070.10">
    <property type="entry name" value="Rhodopsin 7-helix transmembrane proteins"/>
    <property type="match status" value="1"/>
</dbReference>
<dbReference type="Proteomes" id="UP000269396">
    <property type="component" value="Unassembled WGS sequence"/>
</dbReference>
<reference evidence="1 2" key="1">
    <citation type="submission" date="2018-11" db="EMBL/GenBank/DDBJ databases">
        <authorList>
            <consortium name="Pathogen Informatics"/>
        </authorList>
    </citation>
    <scope>NUCLEOTIDE SEQUENCE [LARGE SCALE GENOMIC DNA]</scope>
    <source>
        <strain>Denwood</strain>
        <strain evidence="2">Zambia</strain>
    </source>
</reference>
<accession>A0A183NEB0</accession>
<evidence type="ECO:0000313" key="2">
    <source>
        <dbReference type="Proteomes" id="UP000269396"/>
    </source>
</evidence>
<organism evidence="1 2">
    <name type="scientific">Schistosoma mattheei</name>
    <dbReference type="NCBI Taxonomy" id="31246"/>
    <lineage>
        <taxon>Eukaryota</taxon>
        <taxon>Metazoa</taxon>
        <taxon>Spiralia</taxon>
        <taxon>Lophotrochozoa</taxon>
        <taxon>Platyhelminthes</taxon>
        <taxon>Trematoda</taxon>
        <taxon>Digenea</taxon>
        <taxon>Strigeidida</taxon>
        <taxon>Schistosomatoidea</taxon>
        <taxon>Schistosomatidae</taxon>
        <taxon>Schistosoma</taxon>
    </lineage>
</organism>
<proteinExistence type="predicted"/>
<evidence type="ECO:0000313" key="1">
    <source>
        <dbReference type="EMBL" id="VDO70327.1"/>
    </source>
</evidence>
<dbReference type="AlphaFoldDB" id="A0A183NEB0"/>
<gene>
    <name evidence="1" type="ORF">SMTD_LOCUS446</name>
</gene>
<keyword evidence="2" id="KW-1185">Reference proteome</keyword>
<protein>
    <submittedName>
        <fullName evidence="1">Uncharacterized protein</fullName>
    </submittedName>
</protein>
<dbReference type="SUPFAM" id="SSF81321">
    <property type="entry name" value="Family A G protein-coupled receptor-like"/>
    <property type="match status" value="1"/>
</dbReference>
<name>A0A183NEB0_9TREM</name>
<dbReference type="EMBL" id="UZAL01000385">
    <property type="protein sequence ID" value="VDO70327.1"/>
    <property type="molecule type" value="Genomic_DNA"/>
</dbReference>
<sequence>MFKIITKAKWLLDRFNGVTIINKTLKVEEAIFAATWLGYFNACLNSLVYSLLNNNFRMSCAKLLCAWHYNRERRQQYGLNQLKHFGDTPIQLALGRVPWNKL</sequence>